<evidence type="ECO:0000313" key="1">
    <source>
        <dbReference type="EMBL" id="MPM37928.1"/>
    </source>
</evidence>
<dbReference type="EMBL" id="VSSQ01008114">
    <property type="protein sequence ID" value="MPM37928.1"/>
    <property type="molecule type" value="Genomic_DNA"/>
</dbReference>
<protein>
    <submittedName>
        <fullName evidence="1">Uncharacterized protein</fullName>
    </submittedName>
</protein>
<proteinExistence type="predicted"/>
<gene>
    <name evidence="1" type="ORF">SDC9_84550</name>
</gene>
<name>A0A644ZCB6_9ZZZZ</name>
<accession>A0A644ZCB6</accession>
<sequence length="257" mass="30274">MKLEQKIFYLKDTKEIANLEKLVKGATRFCLPYLDLYSKLPFFDDKLPQYIENEIFQKIKSRKSIVSLEEISANYVEAYGEKFICDMLYIADYYDQYKLIPMNQYERYLVNKEIMDIYNYITNNLDVKEISISLSKTKIDNSSNKAGLEGPKIKVKSEYDQNQSTEIMNSLELKSKYPLKPQNCDGNYPYAVSIDELNKSIDIAKKSSVIKFSQTFLSNQTKYYKFLLSGKVHEFGFNFERAKRNEEKYILKINFLL</sequence>
<dbReference type="AlphaFoldDB" id="A0A644ZCB6"/>
<reference evidence="1" key="1">
    <citation type="submission" date="2019-08" db="EMBL/GenBank/DDBJ databases">
        <authorList>
            <person name="Kucharzyk K."/>
            <person name="Murdoch R.W."/>
            <person name="Higgins S."/>
            <person name="Loffler F."/>
        </authorList>
    </citation>
    <scope>NUCLEOTIDE SEQUENCE</scope>
</reference>
<comment type="caution">
    <text evidence="1">The sequence shown here is derived from an EMBL/GenBank/DDBJ whole genome shotgun (WGS) entry which is preliminary data.</text>
</comment>
<organism evidence="1">
    <name type="scientific">bioreactor metagenome</name>
    <dbReference type="NCBI Taxonomy" id="1076179"/>
    <lineage>
        <taxon>unclassified sequences</taxon>
        <taxon>metagenomes</taxon>
        <taxon>ecological metagenomes</taxon>
    </lineage>
</organism>